<dbReference type="AlphaFoldDB" id="A0A017SRW4"/>
<feature type="compositionally biased region" description="Low complexity" evidence="1">
    <location>
        <begin position="703"/>
        <end position="712"/>
    </location>
</feature>
<organism evidence="2 3">
    <name type="scientific">Aspergillus ruber (strain CBS 135680)</name>
    <dbReference type="NCBI Taxonomy" id="1388766"/>
    <lineage>
        <taxon>Eukaryota</taxon>
        <taxon>Fungi</taxon>
        <taxon>Dikarya</taxon>
        <taxon>Ascomycota</taxon>
        <taxon>Pezizomycotina</taxon>
        <taxon>Eurotiomycetes</taxon>
        <taxon>Eurotiomycetidae</taxon>
        <taxon>Eurotiales</taxon>
        <taxon>Aspergillaceae</taxon>
        <taxon>Aspergillus</taxon>
        <taxon>Aspergillus subgen. Aspergillus</taxon>
    </lineage>
</organism>
<reference evidence="3" key="1">
    <citation type="journal article" date="2014" name="Nat. Commun.">
        <title>Genomic adaptations of the halophilic Dead Sea filamentous fungus Eurotium rubrum.</title>
        <authorList>
            <person name="Kis-Papo T."/>
            <person name="Weig A.R."/>
            <person name="Riley R."/>
            <person name="Persoh D."/>
            <person name="Salamov A."/>
            <person name="Sun H."/>
            <person name="Lipzen A."/>
            <person name="Wasser S.P."/>
            <person name="Rambold G."/>
            <person name="Grigoriev I.V."/>
            <person name="Nevo E."/>
        </authorList>
    </citation>
    <scope>NUCLEOTIDE SEQUENCE [LARGE SCALE GENOMIC DNA]</scope>
    <source>
        <strain evidence="3">CBS 135680</strain>
    </source>
</reference>
<feature type="region of interest" description="Disordered" evidence="1">
    <location>
        <begin position="583"/>
        <end position="719"/>
    </location>
</feature>
<accession>A0A017SRW4</accession>
<dbReference type="RefSeq" id="XP_040643022.1">
    <property type="nucleotide sequence ID" value="XM_040780871.1"/>
</dbReference>
<evidence type="ECO:0000256" key="1">
    <source>
        <dbReference type="SAM" id="MobiDB-lite"/>
    </source>
</evidence>
<name>A0A017SRW4_ASPRC</name>
<evidence type="ECO:0000313" key="2">
    <source>
        <dbReference type="EMBL" id="EYE99334.1"/>
    </source>
</evidence>
<protein>
    <submittedName>
        <fullName evidence="2">Uncharacterized protein</fullName>
    </submittedName>
</protein>
<feature type="compositionally biased region" description="Polar residues" evidence="1">
    <location>
        <begin position="662"/>
        <end position="673"/>
    </location>
</feature>
<dbReference type="Proteomes" id="UP000019804">
    <property type="component" value="Unassembled WGS sequence"/>
</dbReference>
<feature type="compositionally biased region" description="Polar residues" evidence="1">
    <location>
        <begin position="681"/>
        <end position="696"/>
    </location>
</feature>
<dbReference type="HOGENOM" id="CLU_309033_0_0_1"/>
<feature type="compositionally biased region" description="Acidic residues" evidence="1">
    <location>
        <begin position="635"/>
        <end position="654"/>
    </location>
</feature>
<proteinExistence type="predicted"/>
<sequence length="1157" mass="128329">MDHGEPLSGSSFYKVIDRPGKSYTVLSALEDGVVLGKGETVGSVKNGYSKAVSIFAESVTLGDIDRPDNMTFGSTEAEEVTLSTTDLFIRDESNTAVVSARGQDGDSNTTGTEADREKTNGKPGHKLNVFVGQAPSKALEINYEARGGHGGTTIEIDYAAGSGGQGGSVEVIYLSTWTPILQDLRDVIAMVRVEKKLPKDTKALISSEAPKATVLSSILGIIVKIERLCDKDDLLRKDIINSLSPLLVPDGGHTRGSVYRTLNQAVKDAQRAVNAHGIFLSRSVDSSRGYGGSAGQSAGQRGIEGKHGVDGTAYVKTVDDLKVFGPLSFAPLHPLQCQMQIEKAYALLYIGDQGCIDRAKSILSRLSAKIHAVIDVPDENSAEYKALPEDQKKPQEIRIQSLQKAYEDRREWIGIPRTMSDPVLELQKIARKASDMFAQTTQTSNDVFDCAHNWVPRLSVERFESETKLSLQALEKTEMLYLRMEKQLDQVEKDESLRRSTIDQIHDCLQELGKEKKQRVKGLEQLRDRIASKTFVAELSRRADELDSLLRELIDRSKTSFDISFDSFLNSFVTVAKKTSIDPLMSKPKDKKDGDEKPNDKKDGDEKPNDKKDGDEKPNDKKDSDKQDGDKQDGDEQDNDEQDNDEQDDDEQPDEQPSADQPSTSQNTENQALGSLRSDDQNPISQIAGSSALGNKTTDETPSKPTDSPKPTYKTKEKSGGIDFEKLKKMWEPFSSELTDKVWEGVTTIPDAEGKAISKLLIARRIRKALGNLADIFKGNKGREVRDLGTGELVLDKERDDLLVASKTQIDKFVEDFLPSKIGPQAVRVQKALKRYADMIAERNDMKVQYNVQLKAFIKLDSQFHTILEAQEKLRKNVVHLDIGQISQMKQMSADIYFWNRTRTMRLLSLYRRAIYLATLTKPDAKEIGLGTSDITLSFPAVALSAAQSRLHAALFDAESKAGSDAAQFPHNFNNDEGKCVDLTPEDLEFLRKYGHVRIKLPATTPTPTEDTLSSFRGCADVRVYRVRFWLDGVRLQRDVRSPRNHIVLDVNLTHEGDSIYYDRFGNYHAFTHDPIDVKPSFRVSQSPDGGSAQLSALDNGAIISAVPTAGGLQKYAAPSPFATWTVSFRNVDFETLDLSGITKGWFELFGTSRTFR</sequence>
<keyword evidence="3" id="KW-1185">Reference proteome</keyword>
<feature type="compositionally biased region" description="Basic and acidic residues" evidence="1">
    <location>
        <begin position="587"/>
        <end position="634"/>
    </location>
</feature>
<evidence type="ECO:0000313" key="3">
    <source>
        <dbReference type="Proteomes" id="UP000019804"/>
    </source>
</evidence>
<dbReference type="GeneID" id="63695995"/>
<gene>
    <name evidence="2" type="ORF">EURHEDRAFT_408615</name>
</gene>
<dbReference type="EMBL" id="KK088412">
    <property type="protein sequence ID" value="EYE99334.1"/>
    <property type="molecule type" value="Genomic_DNA"/>
</dbReference>
<dbReference type="STRING" id="1388766.A0A017SRW4"/>
<feature type="region of interest" description="Disordered" evidence="1">
    <location>
        <begin position="98"/>
        <end position="124"/>
    </location>
</feature>
<dbReference type="OrthoDB" id="10016792at2759"/>